<comment type="subcellular location">
    <subcellularLocation>
        <location evidence="1">Membrane</location>
        <topology evidence="1">Multi-pass membrane protein</topology>
    </subcellularLocation>
</comment>
<feature type="region of interest" description="Disordered" evidence="5">
    <location>
        <begin position="1"/>
        <end position="111"/>
    </location>
</feature>
<dbReference type="FunFam" id="3.30.750.24:FF:000036">
    <property type="entry name" value="Putative sulfate transporter YPR003C"/>
    <property type="match status" value="1"/>
</dbReference>
<feature type="transmembrane region" description="Helical" evidence="6">
    <location>
        <begin position="274"/>
        <end position="295"/>
    </location>
</feature>
<dbReference type="PROSITE" id="PS50801">
    <property type="entry name" value="STAS"/>
    <property type="match status" value="1"/>
</dbReference>
<dbReference type="OrthoDB" id="427213at2759"/>
<dbReference type="InterPro" id="IPR002645">
    <property type="entry name" value="STAS_dom"/>
</dbReference>
<organism evidence="8 9">
    <name type="scientific">Sporormia fimetaria CBS 119925</name>
    <dbReference type="NCBI Taxonomy" id="1340428"/>
    <lineage>
        <taxon>Eukaryota</taxon>
        <taxon>Fungi</taxon>
        <taxon>Dikarya</taxon>
        <taxon>Ascomycota</taxon>
        <taxon>Pezizomycotina</taxon>
        <taxon>Dothideomycetes</taxon>
        <taxon>Pleosporomycetidae</taxon>
        <taxon>Pleosporales</taxon>
        <taxon>Sporormiaceae</taxon>
        <taxon>Sporormia</taxon>
    </lineage>
</organism>
<dbReference type="InterPro" id="IPR011547">
    <property type="entry name" value="SLC26A/SulP_dom"/>
</dbReference>
<accession>A0A6A6V300</accession>
<dbReference type="CDD" id="cd07042">
    <property type="entry name" value="STAS_SulP_like_sulfate_transporter"/>
    <property type="match status" value="1"/>
</dbReference>
<feature type="transmembrane region" description="Helical" evidence="6">
    <location>
        <begin position="359"/>
        <end position="378"/>
    </location>
</feature>
<feature type="transmembrane region" description="Helical" evidence="6">
    <location>
        <begin position="410"/>
        <end position="429"/>
    </location>
</feature>
<feature type="transmembrane region" description="Helical" evidence="6">
    <location>
        <begin position="581"/>
        <end position="600"/>
    </location>
</feature>
<feature type="compositionally biased region" description="Polar residues" evidence="5">
    <location>
        <begin position="73"/>
        <end position="82"/>
    </location>
</feature>
<keyword evidence="3 6" id="KW-1133">Transmembrane helix</keyword>
<feature type="compositionally biased region" description="Basic and acidic residues" evidence="5">
    <location>
        <begin position="90"/>
        <end position="104"/>
    </location>
</feature>
<feature type="compositionally biased region" description="Basic and acidic residues" evidence="5">
    <location>
        <begin position="836"/>
        <end position="847"/>
    </location>
</feature>
<keyword evidence="9" id="KW-1185">Reference proteome</keyword>
<evidence type="ECO:0000313" key="9">
    <source>
        <dbReference type="Proteomes" id="UP000799440"/>
    </source>
</evidence>
<feature type="transmembrane region" description="Helical" evidence="6">
    <location>
        <begin position="329"/>
        <end position="347"/>
    </location>
</feature>
<reference evidence="8" key="1">
    <citation type="journal article" date="2020" name="Stud. Mycol.">
        <title>101 Dothideomycetes genomes: a test case for predicting lifestyles and emergence of pathogens.</title>
        <authorList>
            <person name="Haridas S."/>
            <person name="Albert R."/>
            <person name="Binder M."/>
            <person name="Bloem J."/>
            <person name="Labutti K."/>
            <person name="Salamov A."/>
            <person name="Andreopoulos B."/>
            <person name="Baker S."/>
            <person name="Barry K."/>
            <person name="Bills G."/>
            <person name="Bluhm B."/>
            <person name="Cannon C."/>
            <person name="Castanera R."/>
            <person name="Culley D."/>
            <person name="Daum C."/>
            <person name="Ezra D."/>
            <person name="Gonzalez J."/>
            <person name="Henrissat B."/>
            <person name="Kuo A."/>
            <person name="Liang C."/>
            <person name="Lipzen A."/>
            <person name="Lutzoni F."/>
            <person name="Magnuson J."/>
            <person name="Mondo S."/>
            <person name="Nolan M."/>
            <person name="Ohm R."/>
            <person name="Pangilinan J."/>
            <person name="Park H.-J."/>
            <person name="Ramirez L."/>
            <person name="Alfaro M."/>
            <person name="Sun H."/>
            <person name="Tritt A."/>
            <person name="Yoshinaga Y."/>
            <person name="Zwiers L.-H."/>
            <person name="Turgeon B."/>
            <person name="Goodwin S."/>
            <person name="Spatafora J."/>
            <person name="Crous P."/>
            <person name="Grigoriev I."/>
        </authorList>
    </citation>
    <scope>NUCLEOTIDE SEQUENCE</scope>
    <source>
        <strain evidence="8">CBS 119925</strain>
    </source>
</reference>
<evidence type="ECO:0000256" key="2">
    <source>
        <dbReference type="ARBA" id="ARBA00022692"/>
    </source>
</evidence>
<dbReference type="GO" id="GO:0055085">
    <property type="term" value="P:transmembrane transport"/>
    <property type="evidence" value="ECO:0007669"/>
    <property type="project" value="InterPro"/>
</dbReference>
<dbReference type="InterPro" id="IPR036513">
    <property type="entry name" value="STAS_dom_sf"/>
</dbReference>
<evidence type="ECO:0000256" key="5">
    <source>
        <dbReference type="SAM" id="MobiDB-lite"/>
    </source>
</evidence>
<sequence length="860" mass="94381">MSAGFSDPITTKMDTHNTTSASSSSANEGKQHNRQGSKYSQHAPSNPSQLREVYVPSEGSASPEATMRGAPFTTEQGSSSRQPDVYVSDHGIRLRDEDAPVRDSENDEVSLEQPRGILENEMEPTARTRLLSHQNWDAGSCCGSENCDHGTMSPRPWSVNSYGTINSSVSRTGFGGPYPGASNVEGGRSIAGTLLRGRKAQAKTTKYLAETHGVKNRTVMYLAYYIPIINWAQQYKWKYFKGDLVAAISMASFYIPMSLSYASNLAHLPPIHGLYAFAINPLIYSIMGSCAVMVVGPEAPGSLLVGEVVRDSIKKGKSGDEDRVLNAEIAGVVTFMAGAFIFIAGLFRLGFLDNVLSRPFLRGFISAIGVVIFVDQLIPEMGLARLAQDQVSHGSCLDKAVFLVRNVGNAHKLTTAVSFGAFFIIMFFRELKKRLQPRYPGVAYVPDRFIVVVLAGILTYHFRWEEHGLKILGDVRSTGNIFDFHFPFDPEHLKYAGDAVNTALIIALLGFFESSVAAKSLGTRAGAGEGVTLQVSPNRELVALGTANLVGGCFMSLPAFGGYGRSKVNVSTGGMTPMSSILLSVITILSTCFLLPYFYYLPKGVLCAMVSVVAYSLVEEAPHDIKFFWKIKGWSELLLMFLIFLVTIFWDLKRGIAVGIGLSILRLIRHSTRPRIQILGRVPGTTDRFINAEMDPANVEFIEGCLIVKIPEPLTFANTGELKNRLKRLEDHGTNTAHPALPRVRRPEHNQNIIFDVHGVTSLDGAGTQVLTEIVENYRQRNARVFFCRVPSERSPVGRLFQTSGIVELCGGPRHFVNSVQEALRLTELERWSDEFGSEREGERGSAVERGPLVQSPAEM</sequence>
<dbReference type="Gene3D" id="3.30.750.24">
    <property type="entry name" value="STAS domain"/>
    <property type="match status" value="1"/>
</dbReference>
<evidence type="ECO:0000256" key="4">
    <source>
        <dbReference type="ARBA" id="ARBA00023136"/>
    </source>
</evidence>
<dbReference type="Pfam" id="PF00916">
    <property type="entry name" value="Sulfate_transp"/>
    <property type="match status" value="1"/>
</dbReference>
<dbReference type="SUPFAM" id="SSF52091">
    <property type="entry name" value="SpoIIaa-like"/>
    <property type="match status" value="1"/>
</dbReference>
<name>A0A6A6V300_9PLEO</name>
<feature type="transmembrane region" description="Helical" evidence="6">
    <location>
        <begin position="541"/>
        <end position="560"/>
    </location>
</feature>
<dbReference type="Proteomes" id="UP000799440">
    <property type="component" value="Unassembled WGS sequence"/>
</dbReference>
<feature type="compositionally biased region" description="Polar residues" evidence="5">
    <location>
        <begin position="34"/>
        <end position="49"/>
    </location>
</feature>
<dbReference type="EMBL" id="MU006589">
    <property type="protein sequence ID" value="KAF2744403.1"/>
    <property type="molecule type" value="Genomic_DNA"/>
</dbReference>
<feature type="transmembrane region" description="Helical" evidence="6">
    <location>
        <begin position="637"/>
        <end position="665"/>
    </location>
</feature>
<dbReference type="AlphaFoldDB" id="A0A6A6V300"/>
<gene>
    <name evidence="8" type="ORF">M011DRAFT_470534</name>
</gene>
<evidence type="ECO:0000256" key="6">
    <source>
        <dbReference type="SAM" id="Phobius"/>
    </source>
</evidence>
<protein>
    <recommendedName>
        <fullName evidence="7">STAS domain-containing protein</fullName>
    </recommendedName>
</protein>
<evidence type="ECO:0000313" key="8">
    <source>
        <dbReference type="EMBL" id="KAF2744403.1"/>
    </source>
</evidence>
<evidence type="ECO:0000259" key="7">
    <source>
        <dbReference type="PROSITE" id="PS50801"/>
    </source>
</evidence>
<dbReference type="PANTHER" id="PTHR11814">
    <property type="entry name" value="SULFATE TRANSPORTER"/>
    <property type="match status" value="1"/>
</dbReference>
<dbReference type="Pfam" id="PF01740">
    <property type="entry name" value="STAS"/>
    <property type="match status" value="1"/>
</dbReference>
<dbReference type="GO" id="GO:0016020">
    <property type="term" value="C:membrane"/>
    <property type="evidence" value="ECO:0007669"/>
    <property type="project" value="UniProtKB-SubCell"/>
</dbReference>
<keyword evidence="2 6" id="KW-0812">Transmembrane</keyword>
<dbReference type="InterPro" id="IPR001902">
    <property type="entry name" value="SLC26A/SulP_fam"/>
</dbReference>
<feature type="compositionally biased region" description="Low complexity" evidence="5">
    <location>
        <begin position="17"/>
        <end position="27"/>
    </location>
</feature>
<evidence type="ECO:0000256" key="1">
    <source>
        <dbReference type="ARBA" id="ARBA00004141"/>
    </source>
</evidence>
<proteinExistence type="predicted"/>
<feature type="region of interest" description="Disordered" evidence="5">
    <location>
        <begin position="836"/>
        <end position="860"/>
    </location>
</feature>
<feature type="domain" description="STAS" evidence="7">
    <location>
        <begin position="695"/>
        <end position="827"/>
    </location>
</feature>
<evidence type="ECO:0000256" key="3">
    <source>
        <dbReference type="ARBA" id="ARBA00022989"/>
    </source>
</evidence>
<feature type="transmembrane region" description="Helical" evidence="6">
    <location>
        <begin position="244"/>
        <end position="262"/>
    </location>
</feature>
<keyword evidence="4 6" id="KW-0472">Membrane</keyword>
<feature type="transmembrane region" description="Helical" evidence="6">
    <location>
        <begin position="441"/>
        <end position="462"/>
    </location>
</feature>